<dbReference type="Proteomes" id="UP001626537">
    <property type="component" value="Chromosome"/>
</dbReference>
<name>A0ABZ0I6A1_9GAMM</name>
<dbReference type="Gene3D" id="3.30.1950.10">
    <property type="entry name" value="wza like domain"/>
    <property type="match status" value="1"/>
</dbReference>
<keyword evidence="1" id="KW-0732">Signal</keyword>
<evidence type="ECO:0000313" key="5">
    <source>
        <dbReference type="Proteomes" id="UP001626537"/>
    </source>
</evidence>
<dbReference type="SUPFAM" id="SSF142984">
    <property type="entry name" value="Nqo1 middle domain-like"/>
    <property type="match status" value="1"/>
</dbReference>
<sequence length="195" mass="21358">MIVRQLNGSLIVKYLSHKARVFVAALASLLVSVVAPLAIAQLDDYTLNAGDSIRIYAYGEPDLTFEKLLIGQRGRISFPFLGELEVEGLSVNDVQNLLTAGLKPDYLVDPRVSVSIVEYRPFFVNGEVKNPGAVDFQPGLTLRKAITLAGGFTARANKKEMLVIADNAAGEEGERVDLDYRIRPGDIITVKDTFF</sequence>
<dbReference type="InterPro" id="IPR019554">
    <property type="entry name" value="Soluble_ligand-bd"/>
</dbReference>
<proteinExistence type="predicted"/>
<dbReference type="InterPro" id="IPR003715">
    <property type="entry name" value="Poly_export_N"/>
</dbReference>
<dbReference type="Gene3D" id="3.10.560.10">
    <property type="entry name" value="Outer membrane lipoprotein wza domain like"/>
    <property type="match status" value="1"/>
</dbReference>
<gene>
    <name evidence="4" type="ORF">R0135_03750</name>
</gene>
<feature type="domain" description="Polysaccharide export protein N-terminal" evidence="2">
    <location>
        <begin position="43"/>
        <end position="116"/>
    </location>
</feature>
<protein>
    <submittedName>
        <fullName evidence="4">Polysaccharide biosynthesis/export family protein</fullName>
    </submittedName>
</protein>
<reference evidence="4 5" key="1">
    <citation type="submission" date="2023-10" db="EMBL/GenBank/DDBJ databases">
        <title>Two novel species belonging to the OM43/NOR5 clade.</title>
        <authorList>
            <person name="Park M."/>
        </authorList>
    </citation>
    <scope>NUCLEOTIDE SEQUENCE [LARGE SCALE GENOMIC DNA]</scope>
    <source>
        <strain evidence="4 5">IMCC43200</strain>
    </source>
</reference>
<dbReference type="RefSeq" id="WP_407348918.1">
    <property type="nucleotide sequence ID" value="NZ_CP136864.1"/>
</dbReference>
<accession>A0ABZ0I6A1</accession>
<evidence type="ECO:0000259" key="3">
    <source>
        <dbReference type="Pfam" id="PF10531"/>
    </source>
</evidence>
<keyword evidence="5" id="KW-1185">Reference proteome</keyword>
<dbReference type="Pfam" id="PF10531">
    <property type="entry name" value="SLBB"/>
    <property type="match status" value="1"/>
</dbReference>
<feature type="domain" description="Soluble ligand binding" evidence="3">
    <location>
        <begin position="122"/>
        <end position="168"/>
    </location>
</feature>
<evidence type="ECO:0000313" key="4">
    <source>
        <dbReference type="EMBL" id="WOJ94283.1"/>
    </source>
</evidence>
<dbReference type="InterPro" id="IPR049712">
    <property type="entry name" value="Poly_export"/>
</dbReference>
<evidence type="ECO:0000259" key="2">
    <source>
        <dbReference type="Pfam" id="PF02563"/>
    </source>
</evidence>
<evidence type="ECO:0000256" key="1">
    <source>
        <dbReference type="ARBA" id="ARBA00022729"/>
    </source>
</evidence>
<dbReference type="PANTHER" id="PTHR33619:SF3">
    <property type="entry name" value="POLYSACCHARIDE EXPORT PROTEIN GFCE-RELATED"/>
    <property type="match status" value="1"/>
</dbReference>
<dbReference type="PANTHER" id="PTHR33619">
    <property type="entry name" value="POLYSACCHARIDE EXPORT PROTEIN GFCE-RELATED"/>
    <property type="match status" value="1"/>
</dbReference>
<organism evidence="4 5">
    <name type="scientific">Congregibacter variabilis</name>
    <dbReference type="NCBI Taxonomy" id="3081200"/>
    <lineage>
        <taxon>Bacteria</taxon>
        <taxon>Pseudomonadati</taxon>
        <taxon>Pseudomonadota</taxon>
        <taxon>Gammaproteobacteria</taxon>
        <taxon>Cellvibrionales</taxon>
        <taxon>Halieaceae</taxon>
        <taxon>Congregibacter</taxon>
    </lineage>
</organism>
<dbReference type="EMBL" id="CP136864">
    <property type="protein sequence ID" value="WOJ94283.1"/>
    <property type="molecule type" value="Genomic_DNA"/>
</dbReference>
<dbReference type="Pfam" id="PF02563">
    <property type="entry name" value="Poly_export"/>
    <property type="match status" value="1"/>
</dbReference>